<protein>
    <submittedName>
        <fullName evidence="9">DMT family transporter</fullName>
    </submittedName>
</protein>
<organism evidence="9 10">
    <name type="scientific">Alteriqipengyuania lutimaris</name>
    <dbReference type="NCBI Taxonomy" id="1538146"/>
    <lineage>
        <taxon>Bacteria</taxon>
        <taxon>Pseudomonadati</taxon>
        <taxon>Pseudomonadota</taxon>
        <taxon>Alphaproteobacteria</taxon>
        <taxon>Sphingomonadales</taxon>
        <taxon>Erythrobacteraceae</taxon>
        <taxon>Alteriqipengyuania</taxon>
    </lineage>
</organism>
<dbReference type="SUPFAM" id="SSF103481">
    <property type="entry name" value="Multidrug resistance efflux transporter EmrE"/>
    <property type="match status" value="2"/>
</dbReference>
<feature type="transmembrane region" description="Helical" evidence="7">
    <location>
        <begin position="139"/>
        <end position="156"/>
    </location>
</feature>
<evidence type="ECO:0000256" key="2">
    <source>
        <dbReference type="ARBA" id="ARBA00009853"/>
    </source>
</evidence>
<feature type="transmembrane region" description="Helical" evidence="7">
    <location>
        <begin position="50"/>
        <end position="71"/>
    </location>
</feature>
<feature type="region of interest" description="Disordered" evidence="6">
    <location>
        <begin position="314"/>
        <end position="335"/>
    </location>
</feature>
<evidence type="ECO:0000256" key="7">
    <source>
        <dbReference type="SAM" id="Phobius"/>
    </source>
</evidence>
<evidence type="ECO:0000256" key="4">
    <source>
        <dbReference type="ARBA" id="ARBA00022989"/>
    </source>
</evidence>
<evidence type="ECO:0000313" key="10">
    <source>
        <dbReference type="Proteomes" id="UP000254101"/>
    </source>
</evidence>
<dbReference type="Proteomes" id="UP000254101">
    <property type="component" value="Unassembled WGS sequence"/>
</dbReference>
<comment type="subcellular location">
    <subcellularLocation>
        <location evidence="1">Membrane</location>
        <topology evidence="1">Multi-pass membrane protein</topology>
    </subcellularLocation>
</comment>
<keyword evidence="4 7" id="KW-1133">Transmembrane helix</keyword>
<feature type="domain" description="EamA" evidence="8">
    <location>
        <begin position="23"/>
        <end position="155"/>
    </location>
</feature>
<evidence type="ECO:0000259" key="8">
    <source>
        <dbReference type="Pfam" id="PF00892"/>
    </source>
</evidence>
<dbReference type="Pfam" id="PF00892">
    <property type="entry name" value="EamA"/>
    <property type="match status" value="2"/>
</dbReference>
<feature type="transmembrane region" description="Helical" evidence="7">
    <location>
        <begin position="114"/>
        <end position="132"/>
    </location>
</feature>
<dbReference type="InterPro" id="IPR000620">
    <property type="entry name" value="EamA_dom"/>
</dbReference>
<accession>A0A395LL05</accession>
<feature type="transmembrane region" description="Helical" evidence="7">
    <location>
        <begin position="229"/>
        <end position="249"/>
    </location>
</feature>
<proteinExistence type="inferred from homology"/>
<evidence type="ECO:0000256" key="5">
    <source>
        <dbReference type="ARBA" id="ARBA00023136"/>
    </source>
</evidence>
<sequence>MSDRRAGAARFPRRRPVQHSERSGILLAVAGFSSLSVGDAIVKTMAGEWSPLGVAALRFTIGAIGLALLLWRSEGTASFRPRRPLLQIARGFCLAGATLCFFSAIFVMQLAEAMAIAFISPIIVAFLSGPLLKEKVRPAVWIATPVALIGVLLVLRPNFAELGWMALLPLISAAFFGTMVIANRAAAGDGSSLSMQAYIACIAAPFLVAAALVGHLSGAPSLQLDLPDWTVVARCALVALTASSAHWLAYMGTMRAGAATIAPMVYVQMIVAVALGYLLFGDVPDLPTISGAAIIIGAGLFLWLTTPRTTKDVSRALQGQPEALEQGAQGKENGG</sequence>
<feature type="transmembrane region" description="Helical" evidence="7">
    <location>
        <begin position="162"/>
        <end position="185"/>
    </location>
</feature>
<dbReference type="GO" id="GO:0016020">
    <property type="term" value="C:membrane"/>
    <property type="evidence" value="ECO:0007669"/>
    <property type="project" value="UniProtKB-SubCell"/>
</dbReference>
<feature type="transmembrane region" description="Helical" evidence="7">
    <location>
        <begin position="286"/>
        <end position="305"/>
    </location>
</feature>
<reference evidence="9 10" key="1">
    <citation type="submission" date="2018-07" db="EMBL/GenBank/DDBJ databases">
        <title>Erythrobacter nanhaiensis sp. nov., a novel member of the genus Erythrobacter isolated from the South China Sea.</title>
        <authorList>
            <person name="Chen X."/>
            <person name="Liu J."/>
        </authorList>
    </citation>
    <scope>NUCLEOTIDE SEQUENCE [LARGE SCALE GENOMIC DNA]</scope>
    <source>
        <strain evidence="9 10">S-5</strain>
    </source>
</reference>
<evidence type="ECO:0000256" key="3">
    <source>
        <dbReference type="ARBA" id="ARBA00022692"/>
    </source>
</evidence>
<evidence type="ECO:0000256" key="1">
    <source>
        <dbReference type="ARBA" id="ARBA00004141"/>
    </source>
</evidence>
<dbReference type="InterPro" id="IPR037185">
    <property type="entry name" value="EmrE-like"/>
</dbReference>
<gene>
    <name evidence="9" type="ORF">DL238_08810</name>
</gene>
<feature type="transmembrane region" description="Helical" evidence="7">
    <location>
        <begin position="197"/>
        <end position="217"/>
    </location>
</feature>
<keyword evidence="10" id="KW-1185">Reference proteome</keyword>
<comment type="caution">
    <text evidence="9">The sequence shown here is derived from an EMBL/GenBank/DDBJ whole genome shotgun (WGS) entry which is preliminary data.</text>
</comment>
<dbReference type="PANTHER" id="PTHR22911">
    <property type="entry name" value="ACYL-MALONYL CONDENSING ENZYME-RELATED"/>
    <property type="match status" value="1"/>
</dbReference>
<feature type="transmembrane region" description="Helical" evidence="7">
    <location>
        <begin position="261"/>
        <end position="280"/>
    </location>
</feature>
<dbReference type="EMBL" id="QRBB01000001">
    <property type="protein sequence ID" value="RDS77693.1"/>
    <property type="molecule type" value="Genomic_DNA"/>
</dbReference>
<evidence type="ECO:0000256" key="6">
    <source>
        <dbReference type="SAM" id="MobiDB-lite"/>
    </source>
</evidence>
<evidence type="ECO:0000313" key="9">
    <source>
        <dbReference type="EMBL" id="RDS77693.1"/>
    </source>
</evidence>
<name>A0A395LL05_9SPHN</name>
<keyword evidence="5 7" id="KW-0472">Membrane</keyword>
<dbReference type="AlphaFoldDB" id="A0A395LL05"/>
<dbReference type="OrthoDB" id="148351at2"/>
<dbReference type="PANTHER" id="PTHR22911:SF6">
    <property type="entry name" value="SOLUTE CARRIER FAMILY 35 MEMBER G1"/>
    <property type="match status" value="1"/>
</dbReference>
<feature type="domain" description="EamA" evidence="8">
    <location>
        <begin position="164"/>
        <end position="301"/>
    </location>
</feature>
<feature type="transmembrane region" description="Helical" evidence="7">
    <location>
        <begin position="91"/>
        <end position="108"/>
    </location>
</feature>
<keyword evidence="3 7" id="KW-0812">Transmembrane</keyword>
<comment type="similarity">
    <text evidence="2">Belongs to the drug/metabolite transporter (DMT) superfamily. 10 TMS drug/metabolite exporter (DME) (TC 2.A.7.3) family.</text>
</comment>
<dbReference type="RefSeq" id="WP_115491912.1">
    <property type="nucleotide sequence ID" value="NZ_JACHWW010000001.1"/>
</dbReference>